<dbReference type="Pfam" id="PF11335">
    <property type="entry name" value="DUF3137"/>
    <property type="match status" value="1"/>
</dbReference>
<dbReference type="InterPro" id="IPR021484">
    <property type="entry name" value="DUF3137"/>
</dbReference>
<evidence type="ECO:0000313" key="3">
    <source>
        <dbReference type="Proteomes" id="UP000199412"/>
    </source>
</evidence>
<keyword evidence="3" id="KW-1185">Reference proteome</keyword>
<evidence type="ECO:0000313" key="2">
    <source>
        <dbReference type="EMBL" id="SDE05114.1"/>
    </source>
</evidence>
<organism evidence="2 3">
    <name type="scientific">Rhodospira trueperi</name>
    <dbReference type="NCBI Taxonomy" id="69960"/>
    <lineage>
        <taxon>Bacteria</taxon>
        <taxon>Pseudomonadati</taxon>
        <taxon>Pseudomonadota</taxon>
        <taxon>Alphaproteobacteria</taxon>
        <taxon>Rhodospirillales</taxon>
        <taxon>Rhodospirillaceae</taxon>
        <taxon>Rhodospira</taxon>
    </lineage>
</organism>
<keyword evidence="1" id="KW-0472">Membrane</keyword>
<dbReference type="EMBL" id="FNAP01000003">
    <property type="protein sequence ID" value="SDE05114.1"/>
    <property type="molecule type" value="Genomic_DNA"/>
</dbReference>
<dbReference type="OrthoDB" id="7746008at2"/>
<dbReference type="AlphaFoldDB" id="A0A1G6ZQP8"/>
<sequence length="338" mass="36624">MATPPVFEEQAPHEQGFAEVFETRILPVMQNLQVERCRASGKGRRAAALVAGLGAAAAAVVAVLAPPGPALAMGLGVVAVVTVGGTVGLLKTMRNRVNRRAARRIAPILCEFMAIDRFRQEIGVDFIDPACFQDLRLVEAFDTAALEDGIEGVWRGVRYRLAEARLSRRQDHHDSGRPQQPVEVFRGLLMWVETPSEMPTILFLRKRGKVLGWVREQLAGLEDMERLPFPDAEVEDQYDVYTSDAAAARAAVSPAFGRTLLTLRADHQGNEGHLAAAFQGRGLYLAIARTDPFLRLDAADGEPIRLARRMRAALADLAMPRQVVDTLTGAGGGEGGAG</sequence>
<dbReference type="Proteomes" id="UP000199412">
    <property type="component" value="Unassembled WGS sequence"/>
</dbReference>
<keyword evidence="1" id="KW-0812">Transmembrane</keyword>
<feature type="transmembrane region" description="Helical" evidence="1">
    <location>
        <begin position="46"/>
        <end position="65"/>
    </location>
</feature>
<proteinExistence type="predicted"/>
<dbReference type="STRING" id="69960.SAMN05421720_1034"/>
<feature type="transmembrane region" description="Helical" evidence="1">
    <location>
        <begin position="71"/>
        <end position="90"/>
    </location>
</feature>
<dbReference type="RefSeq" id="WP_092783287.1">
    <property type="nucleotide sequence ID" value="NZ_FNAP01000003.1"/>
</dbReference>
<evidence type="ECO:0000256" key="1">
    <source>
        <dbReference type="SAM" id="Phobius"/>
    </source>
</evidence>
<evidence type="ECO:0008006" key="4">
    <source>
        <dbReference type="Google" id="ProtNLM"/>
    </source>
</evidence>
<protein>
    <recommendedName>
        <fullName evidence="4">DUF3137 domain-containing protein</fullName>
    </recommendedName>
</protein>
<name>A0A1G6ZQP8_9PROT</name>
<keyword evidence="1" id="KW-1133">Transmembrane helix</keyword>
<reference evidence="2 3" key="1">
    <citation type="submission" date="2016-10" db="EMBL/GenBank/DDBJ databases">
        <authorList>
            <person name="de Groot N.N."/>
        </authorList>
    </citation>
    <scope>NUCLEOTIDE SEQUENCE [LARGE SCALE GENOMIC DNA]</scope>
    <source>
        <strain evidence="2 3">ATCC 700224</strain>
    </source>
</reference>
<gene>
    <name evidence="2" type="ORF">SAMN05421720_1034</name>
</gene>
<accession>A0A1G6ZQP8</accession>